<sequence>MNLPFPETQETQISIESPSATQPKRDSGFWANARAKVMDFLLVFFPEESSPIADKSKFSSSPPLTSSSVKRTNSNSVRMFYTAQCIISICALLLFSTLILFTLSTIEPNANRRFLSQKFPTFHNPTTETKASHWIFKLGRTQLEKCGSKSEHFPSPALQRMGTLYRRGTRAMKDLVVGHVVADTTDEEFRLFLRVLHRSGLTASADVVFMFDPASLSSRFTPIIQEENDSFFSLIQHYTQMNVTHHHKNRKESRNFDVTKFFKMVKKGTELEEPLWGTRTRSNLTNPETGNGGSEESVAVLSYGSILRFDPEELDPENSLAGFLDHVPLSFRRWACYPMLLGRVKRSFKHIMLVDVKNMVVVKDPLGRVRDGSPESILLHRDPESSSFSAAKSRNNSDKTEGSGRVNSAIIMGGGKGIRRLSNAMLTEIVRWAMKEGAKNSESESAVLSHLVGNRFTLKNVNLITENESISDTRSLADPSSASSTSLWDYVMIQRRSDDRDCRLNSFIKKHLCLSELDSSLYRDC</sequence>
<evidence type="ECO:0000256" key="1">
    <source>
        <dbReference type="SAM" id="MobiDB-lite"/>
    </source>
</evidence>
<keyword evidence="2" id="KW-0812">Transmembrane</keyword>
<feature type="compositionally biased region" description="Polar residues" evidence="1">
    <location>
        <begin position="8"/>
        <end position="22"/>
    </location>
</feature>
<protein>
    <recommendedName>
        <fullName evidence="3">DUF7780 domain-containing protein</fullName>
    </recommendedName>
</protein>
<feature type="region of interest" description="Disordered" evidence="1">
    <location>
        <begin position="372"/>
        <end position="406"/>
    </location>
</feature>
<evidence type="ECO:0000256" key="2">
    <source>
        <dbReference type="SAM" id="Phobius"/>
    </source>
</evidence>
<evidence type="ECO:0000259" key="3">
    <source>
        <dbReference type="Pfam" id="PF25002"/>
    </source>
</evidence>
<gene>
    <name evidence="4" type="ORF">QN277_021065</name>
</gene>
<feature type="domain" description="DUF7780" evidence="3">
    <location>
        <begin position="156"/>
        <end position="469"/>
    </location>
</feature>
<dbReference type="InterPro" id="IPR056682">
    <property type="entry name" value="DUF7780"/>
</dbReference>
<evidence type="ECO:0000313" key="4">
    <source>
        <dbReference type="EMBL" id="KAK4272519.1"/>
    </source>
</evidence>
<proteinExistence type="predicted"/>
<feature type="compositionally biased region" description="Polar residues" evidence="1">
    <location>
        <begin position="385"/>
        <end position="394"/>
    </location>
</feature>
<accession>A0AAE1JQY9</accession>
<name>A0AAE1JQY9_9FABA</name>
<dbReference type="EMBL" id="JAWXYG010000005">
    <property type="protein sequence ID" value="KAK4272519.1"/>
    <property type="molecule type" value="Genomic_DNA"/>
</dbReference>
<dbReference type="Proteomes" id="UP001293593">
    <property type="component" value="Unassembled WGS sequence"/>
</dbReference>
<dbReference type="AlphaFoldDB" id="A0AAE1JQY9"/>
<feature type="region of interest" description="Disordered" evidence="1">
    <location>
        <begin position="1"/>
        <end position="25"/>
    </location>
</feature>
<dbReference type="PANTHER" id="PTHR34960">
    <property type="entry name" value="EMB|CAB68146.1-RELATED"/>
    <property type="match status" value="1"/>
</dbReference>
<dbReference type="PANTHER" id="PTHR34960:SF1">
    <property type="entry name" value="EMB|CAB68146.1-RELATED"/>
    <property type="match status" value="1"/>
</dbReference>
<organism evidence="4 5">
    <name type="scientific">Acacia crassicarpa</name>
    <name type="common">northern wattle</name>
    <dbReference type="NCBI Taxonomy" id="499986"/>
    <lineage>
        <taxon>Eukaryota</taxon>
        <taxon>Viridiplantae</taxon>
        <taxon>Streptophyta</taxon>
        <taxon>Embryophyta</taxon>
        <taxon>Tracheophyta</taxon>
        <taxon>Spermatophyta</taxon>
        <taxon>Magnoliopsida</taxon>
        <taxon>eudicotyledons</taxon>
        <taxon>Gunneridae</taxon>
        <taxon>Pentapetalae</taxon>
        <taxon>rosids</taxon>
        <taxon>fabids</taxon>
        <taxon>Fabales</taxon>
        <taxon>Fabaceae</taxon>
        <taxon>Caesalpinioideae</taxon>
        <taxon>mimosoid clade</taxon>
        <taxon>Acacieae</taxon>
        <taxon>Acacia</taxon>
    </lineage>
</organism>
<comment type="caution">
    <text evidence="4">The sequence shown here is derived from an EMBL/GenBank/DDBJ whole genome shotgun (WGS) entry which is preliminary data.</text>
</comment>
<feature type="compositionally biased region" description="Basic and acidic residues" evidence="1">
    <location>
        <begin position="372"/>
        <end position="384"/>
    </location>
</feature>
<keyword evidence="2" id="KW-0472">Membrane</keyword>
<feature type="transmembrane region" description="Helical" evidence="2">
    <location>
        <begin position="80"/>
        <end position="103"/>
    </location>
</feature>
<keyword evidence="2" id="KW-1133">Transmembrane helix</keyword>
<keyword evidence="5" id="KW-1185">Reference proteome</keyword>
<dbReference type="Pfam" id="PF25002">
    <property type="entry name" value="DUF7780"/>
    <property type="match status" value="1"/>
</dbReference>
<evidence type="ECO:0000313" key="5">
    <source>
        <dbReference type="Proteomes" id="UP001293593"/>
    </source>
</evidence>
<reference evidence="4" key="1">
    <citation type="submission" date="2023-10" db="EMBL/GenBank/DDBJ databases">
        <title>Chromosome-level genome of the transformable northern wattle, Acacia crassicarpa.</title>
        <authorList>
            <person name="Massaro I."/>
            <person name="Sinha N.R."/>
            <person name="Poethig S."/>
            <person name="Leichty A.R."/>
        </authorList>
    </citation>
    <scope>NUCLEOTIDE SEQUENCE</scope>
    <source>
        <strain evidence="4">Acra3RX</strain>
        <tissue evidence="4">Leaf</tissue>
    </source>
</reference>